<feature type="transmembrane region" description="Helical" evidence="12">
    <location>
        <begin position="355"/>
        <end position="376"/>
    </location>
</feature>
<evidence type="ECO:0000256" key="11">
    <source>
        <dbReference type="ARBA" id="ARBA00030855"/>
    </source>
</evidence>
<comment type="similarity">
    <text evidence="2">Belongs to the multi antimicrobial extrusion (MATE) (TC 2.A.66.1) family. MepA subfamily.</text>
</comment>
<dbReference type="PANTHER" id="PTHR43823:SF3">
    <property type="entry name" value="MULTIDRUG EXPORT PROTEIN MEPA"/>
    <property type="match status" value="1"/>
</dbReference>
<evidence type="ECO:0000256" key="9">
    <source>
        <dbReference type="ARBA" id="ARBA00023136"/>
    </source>
</evidence>
<feature type="transmembrane region" description="Helical" evidence="12">
    <location>
        <begin position="312"/>
        <end position="335"/>
    </location>
</feature>
<evidence type="ECO:0000256" key="1">
    <source>
        <dbReference type="ARBA" id="ARBA00004429"/>
    </source>
</evidence>
<evidence type="ECO:0000256" key="3">
    <source>
        <dbReference type="ARBA" id="ARBA00013489"/>
    </source>
</evidence>
<keyword evidence="8 12" id="KW-1133">Transmembrane helix</keyword>
<evidence type="ECO:0000256" key="12">
    <source>
        <dbReference type="SAM" id="Phobius"/>
    </source>
</evidence>
<dbReference type="CDD" id="cd13143">
    <property type="entry name" value="MATE_MepA_like"/>
    <property type="match status" value="1"/>
</dbReference>
<name>A0ABM8ZQA5_9VIBR</name>
<dbReference type="NCBIfam" id="NF007130">
    <property type="entry name" value="PRK09575.1"/>
    <property type="match status" value="1"/>
</dbReference>
<evidence type="ECO:0000256" key="6">
    <source>
        <dbReference type="ARBA" id="ARBA00022475"/>
    </source>
</evidence>
<keyword evidence="14" id="KW-1185">Reference proteome</keyword>
<evidence type="ECO:0000256" key="8">
    <source>
        <dbReference type="ARBA" id="ARBA00022989"/>
    </source>
</evidence>
<protein>
    <recommendedName>
        <fullName evidence="4">Multidrug export protein MepA</fullName>
    </recommendedName>
    <alternativeName>
        <fullName evidence="3">Multidrug resistance protein NorM</fullName>
    </alternativeName>
    <alternativeName>
        <fullName evidence="11">Na(+)/drug antiporter</fullName>
    </alternativeName>
</protein>
<organism evidence="13 14">
    <name type="scientific">Vibrio stylophorae</name>
    <dbReference type="NCBI Taxonomy" id="659351"/>
    <lineage>
        <taxon>Bacteria</taxon>
        <taxon>Pseudomonadati</taxon>
        <taxon>Pseudomonadota</taxon>
        <taxon>Gammaproteobacteria</taxon>
        <taxon>Vibrionales</taxon>
        <taxon>Vibrionaceae</taxon>
        <taxon>Vibrio</taxon>
    </lineage>
</organism>
<dbReference type="Proteomes" id="UP000838672">
    <property type="component" value="Unassembled WGS sequence"/>
</dbReference>
<evidence type="ECO:0000256" key="5">
    <source>
        <dbReference type="ARBA" id="ARBA00022448"/>
    </source>
</evidence>
<dbReference type="InterPro" id="IPR051327">
    <property type="entry name" value="MATE_MepA_subfamily"/>
</dbReference>
<dbReference type="InterPro" id="IPR048279">
    <property type="entry name" value="MdtK-like"/>
</dbReference>
<feature type="transmembrane region" description="Helical" evidence="12">
    <location>
        <begin position="12"/>
        <end position="30"/>
    </location>
</feature>
<dbReference type="PIRSF" id="PIRSF006603">
    <property type="entry name" value="DinF"/>
    <property type="match status" value="1"/>
</dbReference>
<comment type="caution">
    <text evidence="13">The sequence shown here is derived from an EMBL/GenBank/DDBJ whole genome shotgun (WGS) entry which is preliminary data.</text>
</comment>
<gene>
    <name evidence="13" type="primary">mepA_1</name>
    <name evidence="13" type="ORF">VST7929_00278</name>
</gene>
<keyword evidence="7 12" id="KW-0812">Transmembrane</keyword>
<evidence type="ECO:0000256" key="7">
    <source>
        <dbReference type="ARBA" id="ARBA00022692"/>
    </source>
</evidence>
<evidence type="ECO:0000256" key="4">
    <source>
        <dbReference type="ARBA" id="ARBA00022106"/>
    </source>
</evidence>
<comment type="subcellular location">
    <subcellularLocation>
        <location evidence="1">Cell inner membrane</location>
        <topology evidence="1">Multi-pass membrane protein</topology>
    </subcellularLocation>
</comment>
<feature type="transmembrane region" description="Helical" evidence="12">
    <location>
        <begin position="407"/>
        <end position="429"/>
    </location>
</feature>
<dbReference type="InterPro" id="IPR045070">
    <property type="entry name" value="MATE_MepA-like"/>
</dbReference>
<evidence type="ECO:0000256" key="10">
    <source>
        <dbReference type="ARBA" id="ARBA00023251"/>
    </source>
</evidence>
<evidence type="ECO:0000313" key="13">
    <source>
        <dbReference type="EMBL" id="CAH0532449.1"/>
    </source>
</evidence>
<evidence type="ECO:0000256" key="2">
    <source>
        <dbReference type="ARBA" id="ARBA00008417"/>
    </source>
</evidence>
<keyword evidence="9 12" id="KW-0472">Membrane</keyword>
<feature type="transmembrane region" description="Helical" evidence="12">
    <location>
        <begin position="87"/>
        <end position="110"/>
    </location>
</feature>
<feature type="transmembrane region" description="Helical" evidence="12">
    <location>
        <begin position="257"/>
        <end position="282"/>
    </location>
</feature>
<dbReference type="PANTHER" id="PTHR43823">
    <property type="entry name" value="SPORULATION PROTEIN YKVU"/>
    <property type="match status" value="1"/>
</dbReference>
<feature type="transmembrane region" description="Helical" evidence="12">
    <location>
        <begin position="50"/>
        <end position="75"/>
    </location>
</feature>
<accession>A0ABM8ZQA5</accession>
<dbReference type="EMBL" id="CAKLDI010000001">
    <property type="protein sequence ID" value="CAH0532449.1"/>
    <property type="molecule type" value="Genomic_DNA"/>
</dbReference>
<proteinExistence type="inferred from homology"/>
<keyword evidence="10" id="KW-0046">Antibiotic resistance</keyword>
<feature type="transmembrane region" description="Helical" evidence="12">
    <location>
        <begin position="158"/>
        <end position="179"/>
    </location>
</feature>
<reference evidence="13" key="1">
    <citation type="submission" date="2021-11" db="EMBL/GenBank/DDBJ databases">
        <authorList>
            <person name="Rodrigo-Torres L."/>
            <person name="Arahal R. D."/>
            <person name="Lucena T."/>
        </authorList>
    </citation>
    <scope>NUCLEOTIDE SEQUENCE</scope>
    <source>
        <strain evidence="13">CECT 7929</strain>
    </source>
</reference>
<sequence>MQQKAVTKTFWRYVIPSVAAMLVSGLYQVIDGIFVGHYIGYDGLAAINLAWPLIGIIMGLGVLIGLGAGSLISIARGEGELAQAKRILGQSFWLIGGLAILIMGVVWWAAEPLLHAQKATGDAHDFALSYLHTIALGAPLSIAAMALPMLIRNDDSPALATLLMAIGALSNVVLDYLLIVHLQWGLVGAAVATLMAQSMVALLALFYFFSRKSLLRLSVASLALDLSLQRKIISLGSSAMVMYLYFSFLLAVHNSLFMQYGGSVTVGAFALIGYIMGLYYMFAEGVSSGMQPPISFAHGAGQSQMMLQILRMGIGVVVVSGLLLVVVLNLFPQQIIALFSADQVLQQVAVTGVHLHLWGMWLDGVLALTAVYFMSVNEAGKSLFVSLGNLAVQLPCLWLFPKLWGTTGIWLVVPISNVMLCSVVLPMLWRHLAQYRQQAQVTQPSLPLSQAQQMVKMPLPE</sequence>
<dbReference type="RefSeq" id="WP_237464346.1">
    <property type="nucleotide sequence ID" value="NZ_CAKLDI010000001.1"/>
</dbReference>
<keyword evidence="5" id="KW-0813">Transport</keyword>
<dbReference type="Pfam" id="PF01554">
    <property type="entry name" value="MatE"/>
    <property type="match status" value="2"/>
</dbReference>
<feature type="transmembrane region" description="Helical" evidence="12">
    <location>
        <begin position="232"/>
        <end position="251"/>
    </location>
</feature>
<evidence type="ECO:0000313" key="14">
    <source>
        <dbReference type="Proteomes" id="UP000838672"/>
    </source>
</evidence>
<keyword evidence="6" id="KW-1003">Cell membrane</keyword>
<dbReference type="NCBIfam" id="TIGR00797">
    <property type="entry name" value="matE"/>
    <property type="match status" value="1"/>
</dbReference>
<dbReference type="InterPro" id="IPR002528">
    <property type="entry name" value="MATE_fam"/>
</dbReference>
<feature type="transmembrane region" description="Helical" evidence="12">
    <location>
        <begin position="185"/>
        <end position="209"/>
    </location>
</feature>